<dbReference type="CDD" id="cd00207">
    <property type="entry name" value="fer2"/>
    <property type="match status" value="1"/>
</dbReference>
<dbReference type="EnsemblMetazoa" id="XM_003384047.3">
    <property type="protein sequence ID" value="XP_003384095.1"/>
    <property type="gene ID" value="LOC100641494"/>
</dbReference>
<evidence type="ECO:0000256" key="5">
    <source>
        <dbReference type="ARBA" id="ARBA00034078"/>
    </source>
</evidence>
<keyword evidence="1" id="KW-0001">2Fe-2S</keyword>
<keyword evidence="4" id="KW-0411">Iron-sulfur</keyword>
<evidence type="ECO:0000256" key="1">
    <source>
        <dbReference type="ARBA" id="ARBA00022714"/>
    </source>
</evidence>
<dbReference type="eggNOG" id="KOG3309">
    <property type="taxonomic scope" value="Eukaryota"/>
</dbReference>
<dbReference type="SUPFAM" id="SSF54292">
    <property type="entry name" value="2Fe-2S ferredoxin-like"/>
    <property type="match status" value="1"/>
</dbReference>
<protein>
    <recommendedName>
        <fullName evidence="6">2Fe-2S ferredoxin-type domain-containing protein</fullName>
    </recommendedName>
</protein>
<proteinExistence type="predicted"/>
<keyword evidence="8" id="KW-1185">Reference proteome</keyword>
<evidence type="ECO:0000256" key="2">
    <source>
        <dbReference type="ARBA" id="ARBA00022723"/>
    </source>
</evidence>
<feature type="domain" description="2Fe-2S ferredoxin-type" evidence="6">
    <location>
        <begin position="79"/>
        <end position="182"/>
    </location>
</feature>
<dbReference type="GO" id="GO:0009055">
    <property type="term" value="F:electron transfer activity"/>
    <property type="evidence" value="ECO:0007669"/>
    <property type="project" value="TreeGrafter"/>
</dbReference>
<reference evidence="8" key="1">
    <citation type="journal article" date="2010" name="Nature">
        <title>The Amphimedon queenslandica genome and the evolution of animal complexity.</title>
        <authorList>
            <person name="Srivastava M."/>
            <person name="Simakov O."/>
            <person name="Chapman J."/>
            <person name="Fahey B."/>
            <person name="Gauthier M.E."/>
            <person name="Mitros T."/>
            <person name="Richards G.S."/>
            <person name="Conaco C."/>
            <person name="Dacre M."/>
            <person name="Hellsten U."/>
            <person name="Larroux C."/>
            <person name="Putnam N.H."/>
            <person name="Stanke M."/>
            <person name="Adamska M."/>
            <person name="Darling A."/>
            <person name="Degnan S.M."/>
            <person name="Oakley T.H."/>
            <person name="Plachetzki D.C."/>
            <person name="Zhai Y."/>
            <person name="Adamski M."/>
            <person name="Calcino A."/>
            <person name="Cummins S.F."/>
            <person name="Goodstein D.M."/>
            <person name="Harris C."/>
            <person name="Jackson D.J."/>
            <person name="Leys S.P."/>
            <person name="Shu S."/>
            <person name="Woodcroft B.J."/>
            <person name="Vervoort M."/>
            <person name="Kosik K.S."/>
            <person name="Manning G."/>
            <person name="Degnan B.M."/>
            <person name="Rokhsar D.S."/>
        </authorList>
    </citation>
    <scope>NUCLEOTIDE SEQUENCE [LARGE SCALE GENOMIC DNA]</scope>
</reference>
<name>A0A1X7VIW7_AMPQE</name>
<accession>A0A1X7VIW7</accession>
<dbReference type="GO" id="GO:0005739">
    <property type="term" value="C:mitochondrion"/>
    <property type="evidence" value="ECO:0007669"/>
    <property type="project" value="TreeGrafter"/>
</dbReference>
<dbReference type="STRING" id="400682.A0A1X7VIW7"/>
<dbReference type="InParanoid" id="A0A1X7VIW7"/>
<dbReference type="KEGG" id="aqu:100641494"/>
<dbReference type="GO" id="GO:0051537">
    <property type="term" value="F:2 iron, 2 sulfur cluster binding"/>
    <property type="evidence" value="ECO:0007669"/>
    <property type="project" value="UniProtKB-KW"/>
</dbReference>
<dbReference type="InterPro" id="IPR001055">
    <property type="entry name" value="Adrenodoxin-like"/>
</dbReference>
<evidence type="ECO:0000256" key="4">
    <source>
        <dbReference type="ARBA" id="ARBA00023014"/>
    </source>
</evidence>
<evidence type="ECO:0000313" key="7">
    <source>
        <dbReference type="EnsemblMetazoa" id="Aqu2.1.39982_001"/>
    </source>
</evidence>
<dbReference type="PANTHER" id="PTHR23426:SF76">
    <property type="entry name" value="ADRENODOXIN-LIKE PROTEIN 2, MITOCHONDRIAL"/>
    <property type="match status" value="1"/>
</dbReference>
<dbReference type="InterPro" id="IPR018298">
    <property type="entry name" value="Adrenodoxin_Fe-S_BS"/>
</dbReference>
<dbReference type="AlphaFoldDB" id="A0A1X7VIW7"/>
<gene>
    <name evidence="7" type="primary">100641494</name>
</gene>
<dbReference type="PROSITE" id="PS51085">
    <property type="entry name" value="2FE2S_FER_2"/>
    <property type="match status" value="1"/>
</dbReference>
<dbReference type="EnsemblMetazoa" id="Aqu2.1.39982_001">
    <property type="protein sequence ID" value="Aqu2.1.39982_001"/>
    <property type="gene ID" value="Aqu2.1.39982"/>
</dbReference>
<keyword evidence="2" id="KW-0479">Metal-binding</keyword>
<dbReference type="PANTHER" id="PTHR23426">
    <property type="entry name" value="FERREDOXIN/ADRENODOXIN"/>
    <property type="match status" value="1"/>
</dbReference>
<dbReference type="Gene3D" id="3.10.20.30">
    <property type="match status" value="1"/>
</dbReference>
<sequence length="188" mass="21072">MATMKCLTRAGLLVSRGRLLSTLCCRNIGKTYPKTTSHIFSQNLFKNLQKFNSRQFQPSLSLSTDTSSQKPTKKKPRTVKVTFVDRDGDEITVDAKIGDTLLEVAKEYDVDLEGACEGTLSCSTCHLIVDKNWYEKIPDFLTEEEQDMLDLAFGLTDTSRLGCQIVVSDAIDGIRLKVPTETRDIRNL</sequence>
<dbReference type="GO" id="GO:0046872">
    <property type="term" value="F:metal ion binding"/>
    <property type="evidence" value="ECO:0007669"/>
    <property type="project" value="UniProtKB-KW"/>
</dbReference>
<dbReference type="FunCoup" id="A0A1X7VIW7">
    <property type="interactions" value="276"/>
</dbReference>
<dbReference type="Proteomes" id="UP000007879">
    <property type="component" value="Unassembled WGS sequence"/>
</dbReference>
<dbReference type="InterPro" id="IPR036010">
    <property type="entry name" value="2Fe-2S_ferredoxin-like_sf"/>
</dbReference>
<dbReference type="InterPro" id="IPR012675">
    <property type="entry name" value="Beta-grasp_dom_sf"/>
</dbReference>
<dbReference type="PRINTS" id="PR00355">
    <property type="entry name" value="ADRENODOXIN"/>
</dbReference>
<evidence type="ECO:0000313" key="8">
    <source>
        <dbReference type="Proteomes" id="UP000007879"/>
    </source>
</evidence>
<dbReference type="GO" id="GO:0140647">
    <property type="term" value="P:P450-containing electron transport chain"/>
    <property type="evidence" value="ECO:0007669"/>
    <property type="project" value="InterPro"/>
</dbReference>
<dbReference type="Pfam" id="PF00111">
    <property type="entry name" value="Fer2"/>
    <property type="match status" value="1"/>
</dbReference>
<reference evidence="7" key="2">
    <citation type="submission" date="2017-05" db="UniProtKB">
        <authorList>
            <consortium name="EnsemblMetazoa"/>
        </authorList>
    </citation>
    <scope>IDENTIFICATION</scope>
</reference>
<organism evidence="7">
    <name type="scientific">Amphimedon queenslandica</name>
    <name type="common">Sponge</name>
    <dbReference type="NCBI Taxonomy" id="400682"/>
    <lineage>
        <taxon>Eukaryota</taxon>
        <taxon>Metazoa</taxon>
        <taxon>Porifera</taxon>
        <taxon>Demospongiae</taxon>
        <taxon>Heteroscleromorpha</taxon>
        <taxon>Haplosclerida</taxon>
        <taxon>Niphatidae</taxon>
        <taxon>Amphimedon</taxon>
    </lineage>
</organism>
<dbReference type="OMA" id="TSHIFSQ"/>
<comment type="cofactor">
    <cofactor evidence="5">
        <name>[2Fe-2S] cluster</name>
        <dbReference type="ChEBI" id="CHEBI:190135"/>
    </cofactor>
</comment>
<dbReference type="InterPro" id="IPR001041">
    <property type="entry name" value="2Fe-2S_ferredoxin-type"/>
</dbReference>
<keyword evidence="3" id="KW-0408">Iron</keyword>
<evidence type="ECO:0000256" key="3">
    <source>
        <dbReference type="ARBA" id="ARBA00023004"/>
    </source>
</evidence>
<evidence type="ECO:0000259" key="6">
    <source>
        <dbReference type="PROSITE" id="PS51085"/>
    </source>
</evidence>
<dbReference type="OrthoDB" id="268593at2759"/>
<dbReference type="PROSITE" id="PS00814">
    <property type="entry name" value="ADX"/>
    <property type="match status" value="1"/>
</dbReference>